<dbReference type="AlphaFoldDB" id="A0A936YJK4"/>
<evidence type="ECO:0000313" key="2">
    <source>
        <dbReference type="EMBL" id="MBL0370773.1"/>
    </source>
</evidence>
<keyword evidence="3" id="KW-1185">Reference proteome</keyword>
<accession>A0A936YJK4</accession>
<dbReference type="InterPro" id="IPR049748">
    <property type="entry name" value="HPE1-like_N_CxxC"/>
</dbReference>
<organism evidence="2 3">
    <name type="scientific">Rhizobium setariae</name>
    <dbReference type="NCBI Taxonomy" id="2801340"/>
    <lineage>
        <taxon>Bacteria</taxon>
        <taxon>Pseudomonadati</taxon>
        <taxon>Pseudomonadota</taxon>
        <taxon>Alphaproteobacteria</taxon>
        <taxon>Hyphomicrobiales</taxon>
        <taxon>Rhizobiaceae</taxon>
        <taxon>Rhizobium/Agrobacterium group</taxon>
        <taxon>Rhizobium</taxon>
    </lineage>
</organism>
<proteinExistence type="predicted"/>
<dbReference type="NCBIfam" id="NF041110">
    <property type="entry name" value="HPE1_fam_CxxC"/>
    <property type="match status" value="1"/>
</dbReference>
<protein>
    <submittedName>
        <fullName evidence="2">Uncharacterized protein</fullName>
    </submittedName>
</protein>
<evidence type="ECO:0000313" key="3">
    <source>
        <dbReference type="Proteomes" id="UP000633219"/>
    </source>
</evidence>
<feature type="chain" id="PRO_5036899206" evidence="1">
    <location>
        <begin position="20"/>
        <end position="161"/>
    </location>
</feature>
<comment type="caution">
    <text evidence="2">The sequence shown here is derived from an EMBL/GenBank/DDBJ whole genome shotgun (WGS) entry which is preliminary data.</text>
</comment>
<sequence length="161" mass="17010">MRVLIFSGTVVLAAAAAQAASIDEVATNDSERSIEHVSCATCPPLKSRIRKQAVEITLEPGTQKVEIRDVDGVKKIFRTEAWMGGSPVVFVSKAPEQETDANVAVNVDGGSNPITAPVTIDKDATTSAVTADMTGEADNNPTPKLATTTAFAPEQMELRLK</sequence>
<dbReference type="RefSeq" id="WP_201652220.1">
    <property type="nucleotide sequence ID" value="NZ_JAEQNC010000001.1"/>
</dbReference>
<name>A0A936YJK4_9HYPH</name>
<dbReference type="EMBL" id="JAEQNC010000001">
    <property type="protein sequence ID" value="MBL0370773.1"/>
    <property type="molecule type" value="Genomic_DNA"/>
</dbReference>
<feature type="signal peptide" evidence="1">
    <location>
        <begin position="1"/>
        <end position="19"/>
    </location>
</feature>
<dbReference type="Proteomes" id="UP000633219">
    <property type="component" value="Unassembled WGS sequence"/>
</dbReference>
<gene>
    <name evidence="2" type="ORF">JJB09_01905</name>
</gene>
<keyword evidence="1" id="KW-0732">Signal</keyword>
<evidence type="ECO:0000256" key="1">
    <source>
        <dbReference type="SAM" id="SignalP"/>
    </source>
</evidence>
<reference evidence="2" key="1">
    <citation type="submission" date="2021-01" db="EMBL/GenBank/DDBJ databases">
        <title>Rhizobium sp. strain KVB221 16S ribosomal RNA gene Genome sequencing and assembly.</title>
        <authorList>
            <person name="Kang M."/>
        </authorList>
    </citation>
    <scope>NUCLEOTIDE SEQUENCE</scope>
    <source>
        <strain evidence="2">KVB221</strain>
    </source>
</reference>